<keyword evidence="4" id="KW-1185">Reference proteome</keyword>
<evidence type="ECO:0000313" key="1">
    <source>
        <dbReference type="EMBL" id="SFZ83329.1"/>
    </source>
</evidence>
<dbReference type="Proteomes" id="UP000231564">
    <property type="component" value="Chromosome MARIT"/>
</dbReference>
<proteinExistence type="predicted"/>
<dbReference type="Pfam" id="PF17642">
    <property type="entry name" value="TssD"/>
    <property type="match status" value="1"/>
</dbReference>
<protein>
    <submittedName>
        <fullName evidence="1">Uncharacterized protein</fullName>
    </submittedName>
</protein>
<dbReference type="OrthoDB" id="1185179at2"/>
<dbReference type="GO" id="GO:0033104">
    <property type="term" value="C:type VI protein secretion system complex"/>
    <property type="evidence" value="ECO:0007669"/>
    <property type="project" value="InterPro"/>
</dbReference>
<dbReference type="KEGG" id="tmar:MARIT_2459"/>
<evidence type="ECO:0000313" key="3">
    <source>
        <dbReference type="EMBL" id="SFZ84785.1"/>
    </source>
</evidence>
<dbReference type="GeneID" id="47724357"/>
<name>A0A2H1EAL2_9FLAO</name>
<dbReference type="EMBL" id="LT634361">
    <property type="protein sequence ID" value="SFZ84018.1"/>
    <property type="molecule type" value="Genomic_DNA"/>
</dbReference>
<dbReference type="EMBL" id="LT634361">
    <property type="protein sequence ID" value="SFZ84785.1"/>
    <property type="molecule type" value="Genomic_DNA"/>
</dbReference>
<organism evidence="1 4">
    <name type="scientific">Tenacibaculum maritimum NCIMB 2154</name>
    <dbReference type="NCBI Taxonomy" id="1349785"/>
    <lineage>
        <taxon>Bacteria</taxon>
        <taxon>Pseudomonadati</taxon>
        <taxon>Bacteroidota</taxon>
        <taxon>Flavobacteriia</taxon>
        <taxon>Flavobacteriales</taxon>
        <taxon>Flavobacteriaceae</taxon>
        <taxon>Tenacibaculum</taxon>
    </lineage>
</organism>
<reference evidence="1 4" key="1">
    <citation type="submission" date="2016-11" db="EMBL/GenBank/DDBJ databases">
        <authorList>
            <person name="Jaros S."/>
            <person name="Januszkiewicz K."/>
            <person name="Wedrychowicz H."/>
        </authorList>
    </citation>
    <scope>NUCLEOTIDE SEQUENCE [LARGE SCALE GENOMIC DNA]</scope>
    <source>
        <strain evidence="1">NCIMB 2154T</strain>
    </source>
</reference>
<dbReference type="AlphaFoldDB" id="A0A2H1EAL2"/>
<sequence length="250" mass="29436">MPIVAKLYIGNVERILQHVLVEYERYTRKTGRPATETLGGYVTVFFTPKGEEDHILKWMFTHRMEDKTIAYPYNLYTLKNAEVVFYQDDFDGQILFKYKLVDCLPIYYKEYFDVQRGMITELTLSAAIQYFKNLPPLIKSWNESWTPRHEYKPQSMEDTRPRMKCFYTDLEGNTQANPTTGEEIYAVVSTQNLIGQIITIDLSNHTKDFIYNGERIEDDCIKNFHITANTHKIKLKVVAQQEEDREILTN</sequence>
<dbReference type="RefSeq" id="WP_157926240.1">
    <property type="nucleotide sequence ID" value="NZ_CP138495.1"/>
</dbReference>
<dbReference type="KEGG" id="tmar:MARIT_2011"/>
<evidence type="ECO:0000313" key="2">
    <source>
        <dbReference type="EMBL" id="SFZ84018.1"/>
    </source>
</evidence>
<evidence type="ECO:0000313" key="4">
    <source>
        <dbReference type="Proteomes" id="UP000231564"/>
    </source>
</evidence>
<dbReference type="KEGG" id="tmar:MARIT_2908"/>
<accession>A0A2H1EAL2</accession>
<gene>
    <name evidence="1" type="ORF">MARIT_2011</name>
    <name evidence="2" type="ORF">MARIT_2459</name>
    <name evidence="3" type="ORF">MARIT_2908</name>
</gene>
<dbReference type="EMBL" id="LT634361">
    <property type="protein sequence ID" value="SFZ83329.1"/>
    <property type="molecule type" value="Genomic_DNA"/>
</dbReference>
<dbReference type="InterPro" id="IPR041408">
    <property type="entry name" value="Hcp_Tssd"/>
</dbReference>